<sequence>MRALHATVLTVSSVSRRRIYDALLAEPERAWTVSQMAALLPDVSVEAVRTTLHLLLGDRLMDIVPRTRSLTIRLNDDGRATVAAIRARWEA</sequence>
<dbReference type="InterPro" id="IPR036390">
    <property type="entry name" value="WH_DNA-bd_sf"/>
</dbReference>
<keyword evidence="2" id="KW-1185">Reference proteome</keyword>
<name>A0ABS1LQK9_9MICO</name>
<evidence type="ECO:0000313" key="2">
    <source>
        <dbReference type="Proteomes" id="UP000675409"/>
    </source>
</evidence>
<comment type="caution">
    <text evidence="1">The sequence shown here is derived from an EMBL/GenBank/DDBJ whole genome shotgun (WGS) entry which is preliminary data.</text>
</comment>
<organism evidence="1 2">
    <name type="scientific">Myceligenerans indicum</name>
    <dbReference type="NCBI Taxonomy" id="2593663"/>
    <lineage>
        <taxon>Bacteria</taxon>
        <taxon>Bacillati</taxon>
        <taxon>Actinomycetota</taxon>
        <taxon>Actinomycetes</taxon>
        <taxon>Micrococcales</taxon>
        <taxon>Promicromonosporaceae</taxon>
        <taxon>Myceligenerans</taxon>
    </lineage>
</organism>
<dbReference type="SUPFAM" id="SSF46785">
    <property type="entry name" value="Winged helix' DNA-binding domain"/>
    <property type="match status" value="1"/>
</dbReference>
<dbReference type="Proteomes" id="UP000675409">
    <property type="component" value="Unassembled WGS sequence"/>
</dbReference>
<gene>
    <name evidence="1" type="ORF">HGK34_19795</name>
</gene>
<evidence type="ECO:0008006" key="3">
    <source>
        <dbReference type="Google" id="ProtNLM"/>
    </source>
</evidence>
<dbReference type="EMBL" id="JABBYC010000059">
    <property type="protein sequence ID" value="MBL0888494.1"/>
    <property type="molecule type" value="Genomic_DNA"/>
</dbReference>
<reference evidence="1 2" key="1">
    <citation type="journal article" date="2021" name="Arch. Microbiol.">
        <title>Myceligenerans indicum sp. nov., an actinobacterium isolated from mangrove sediment of Sundarbans, India.</title>
        <authorList>
            <person name="Asha K."/>
            <person name="Bhadury P."/>
        </authorList>
    </citation>
    <scope>NUCLEOTIDE SEQUENCE [LARGE SCALE GENOMIC DNA]</scope>
    <source>
        <strain evidence="1 2">I2</strain>
    </source>
</reference>
<protein>
    <recommendedName>
        <fullName evidence="3">ArsR family transcriptional regulator</fullName>
    </recommendedName>
</protein>
<accession>A0ABS1LQK9</accession>
<dbReference type="RefSeq" id="WP_201850647.1">
    <property type="nucleotide sequence ID" value="NZ_JABBYC010000059.1"/>
</dbReference>
<proteinExistence type="predicted"/>
<evidence type="ECO:0000313" key="1">
    <source>
        <dbReference type="EMBL" id="MBL0888494.1"/>
    </source>
</evidence>